<gene>
    <name evidence="1" type="ORF">I595_965</name>
</gene>
<evidence type="ECO:0000313" key="1">
    <source>
        <dbReference type="EMBL" id="KPM32547.1"/>
    </source>
</evidence>
<sequence length="77" mass="8903">MMISCEKAADICNKSQYNEATTWQIVRFKLHILLCKTCAVFTKKNTKLTHLCDQANLQQLQKEDKEAMKAALKKELQ</sequence>
<dbReference type="AlphaFoldDB" id="A0A0P7AVC9"/>
<organism evidence="1 2">
    <name type="scientific">Croceitalea dokdonensis DOKDO 023</name>
    <dbReference type="NCBI Taxonomy" id="1300341"/>
    <lineage>
        <taxon>Bacteria</taxon>
        <taxon>Pseudomonadati</taxon>
        <taxon>Bacteroidota</taxon>
        <taxon>Flavobacteriia</taxon>
        <taxon>Flavobacteriales</taxon>
        <taxon>Flavobacteriaceae</taxon>
        <taxon>Croceitalea</taxon>
    </lineage>
</organism>
<accession>A0A0P7AVC9</accession>
<proteinExistence type="predicted"/>
<dbReference type="STRING" id="1300341.I595_965"/>
<keyword evidence="2" id="KW-1185">Reference proteome</keyword>
<name>A0A0P7AVC9_9FLAO</name>
<comment type="caution">
    <text evidence="1">The sequence shown here is derived from an EMBL/GenBank/DDBJ whole genome shotgun (WGS) entry which is preliminary data.</text>
</comment>
<protein>
    <submittedName>
        <fullName evidence="1">Glycine dehydrogenase</fullName>
    </submittedName>
</protein>
<reference evidence="1 2" key="1">
    <citation type="submission" date="2015-09" db="EMBL/GenBank/DDBJ databases">
        <title>Genome sequence of the marine flavobacterium Croceitalea dokdonensis DOKDO 023 that contains proton- and sodium-pumping rhodopsins.</title>
        <authorList>
            <person name="Kwon S.-K."/>
            <person name="Lee H.K."/>
            <person name="Kwak M.-J."/>
            <person name="Kim J.F."/>
        </authorList>
    </citation>
    <scope>NUCLEOTIDE SEQUENCE [LARGE SCALE GENOMIC DNA]</scope>
    <source>
        <strain evidence="1 2">DOKDO 023</strain>
    </source>
</reference>
<dbReference type="Proteomes" id="UP000050280">
    <property type="component" value="Unassembled WGS sequence"/>
</dbReference>
<dbReference type="EMBL" id="LDJX01000002">
    <property type="protein sequence ID" value="KPM32547.1"/>
    <property type="molecule type" value="Genomic_DNA"/>
</dbReference>
<dbReference type="RefSeq" id="WP_245628224.1">
    <property type="nucleotide sequence ID" value="NZ_LDJX01000002.1"/>
</dbReference>
<evidence type="ECO:0000313" key="2">
    <source>
        <dbReference type="Proteomes" id="UP000050280"/>
    </source>
</evidence>